<dbReference type="RefSeq" id="WP_191867175.1">
    <property type="nucleotide sequence ID" value="NZ_BMZC01000016.1"/>
</dbReference>
<name>A0A8H9M2X7_9ALTE</name>
<comment type="caution">
    <text evidence="3">The sequence shown here is derived from an EMBL/GenBank/DDBJ whole genome shotgun (WGS) entry which is preliminary data.</text>
</comment>
<keyword evidence="1" id="KW-0812">Transmembrane</keyword>
<reference evidence="3" key="2">
    <citation type="submission" date="2020-09" db="EMBL/GenBank/DDBJ databases">
        <authorList>
            <person name="Sun Q."/>
            <person name="Kim S."/>
        </authorList>
    </citation>
    <scope>NUCLEOTIDE SEQUENCE</scope>
    <source>
        <strain evidence="3">KCTC 32337</strain>
    </source>
</reference>
<organism evidence="3 4">
    <name type="scientific">Paraglaciecola chathamensis</name>
    <dbReference type="NCBI Taxonomy" id="368405"/>
    <lineage>
        <taxon>Bacteria</taxon>
        <taxon>Pseudomonadati</taxon>
        <taxon>Pseudomonadota</taxon>
        <taxon>Gammaproteobacteria</taxon>
        <taxon>Alteromonadales</taxon>
        <taxon>Alteromonadaceae</taxon>
        <taxon>Paraglaciecola</taxon>
    </lineage>
</organism>
<dbReference type="InterPro" id="IPR005183">
    <property type="entry name" value="DUF305_CopM-like"/>
</dbReference>
<evidence type="ECO:0000313" key="3">
    <source>
        <dbReference type="EMBL" id="GGZ79918.1"/>
    </source>
</evidence>
<dbReference type="Pfam" id="PF03713">
    <property type="entry name" value="DUF305"/>
    <property type="match status" value="1"/>
</dbReference>
<protein>
    <recommendedName>
        <fullName evidence="2">DUF305 domain-containing protein</fullName>
    </recommendedName>
</protein>
<evidence type="ECO:0000256" key="1">
    <source>
        <dbReference type="SAM" id="Phobius"/>
    </source>
</evidence>
<accession>A0A8H9M2X7</accession>
<dbReference type="AlphaFoldDB" id="A0A8H9M2X7"/>
<feature type="transmembrane region" description="Helical" evidence="1">
    <location>
        <begin position="68"/>
        <end position="85"/>
    </location>
</feature>
<reference evidence="3" key="1">
    <citation type="journal article" date="2014" name="Int. J. Syst. Evol. Microbiol.">
        <title>Complete genome sequence of Corynebacterium casei LMG S-19264T (=DSM 44701T), isolated from a smear-ripened cheese.</title>
        <authorList>
            <consortium name="US DOE Joint Genome Institute (JGI-PGF)"/>
            <person name="Walter F."/>
            <person name="Albersmeier A."/>
            <person name="Kalinowski J."/>
            <person name="Ruckert C."/>
        </authorList>
    </citation>
    <scope>NUCLEOTIDE SEQUENCE</scope>
    <source>
        <strain evidence="3">KCTC 32337</strain>
    </source>
</reference>
<feature type="transmembrane region" description="Helical" evidence="1">
    <location>
        <begin position="7"/>
        <end position="27"/>
    </location>
</feature>
<feature type="transmembrane region" description="Helical" evidence="1">
    <location>
        <begin position="39"/>
        <end position="61"/>
    </location>
</feature>
<dbReference type="Proteomes" id="UP000622604">
    <property type="component" value="Unassembled WGS sequence"/>
</dbReference>
<dbReference type="Gene3D" id="1.20.1260.10">
    <property type="match status" value="1"/>
</dbReference>
<keyword evidence="1" id="KW-1133">Transmembrane helix</keyword>
<sequence>MTKYTKFFAMIFTSTAAMLIMMYFNTFKFDHVFFSETRLYMAIYMGAIMGIIMLLFMLNMYESKAKNAMILLGSAAVFAISLFLVRSQTTVADSSWMKAMIPHHSIAILTSSRANIEDVRVKTLANEIIKAQKREIKEMKWLLEDIEKNGVASLKTEASKRAVPEFSDQ</sequence>
<dbReference type="EMBL" id="BMZC01000016">
    <property type="protein sequence ID" value="GGZ79918.1"/>
    <property type="molecule type" value="Genomic_DNA"/>
</dbReference>
<gene>
    <name evidence="3" type="ORF">GCM10011274_42310</name>
</gene>
<feature type="domain" description="DUF305" evidence="2">
    <location>
        <begin position="93"/>
        <end position="154"/>
    </location>
</feature>
<dbReference type="InterPro" id="IPR012347">
    <property type="entry name" value="Ferritin-like"/>
</dbReference>
<proteinExistence type="predicted"/>
<evidence type="ECO:0000259" key="2">
    <source>
        <dbReference type="Pfam" id="PF03713"/>
    </source>
</evidence>
<keyword evidence="1" id="KW-0472">Membrane</keyword>
<evidence type="ECO:0000313" key="4">
    <source>
        <dbReference type="Proteomes" id="UP000622604"/>
    </source>
</evidence>